<accession>A0A8I0P168</accession>
<gene>
    <name evidence="2" type="ORF">H4687_000264</name>
</gene>
<dbReference type="EMBL" id="JADBGF010000001">
    <property type="protein sequence ID" value="MBE1594135.1"/>
    <property type="molecule type" value="Genomic_DNA"/>
</dbReference>
<dbReference type="OrthoDB" id="5176565at2"/>
<keyword evidence="3" id="KW-1185">Reference proteome</keyword>
<dbReference type="AlphaFoldDB" id="A0A8I0P168"/>
<dbReference type="Proteomes" id="UP000629287">
    <property type="component" value="Unassembled WGS sequence"/>
</dbReference>
<evidence type="ECO:0000256" key="1">
    <source>
        <dbReference type="SAM" id="MobiDB-lite"/>
    </source>
</evidence>
<name>A0A8I0P168_9ACTN</name>
<dbReference type="GeneID" id="86824947"/>
<organism evidence="2 3">
    <name type="scientific">Streptomyces stelliscabiei</name>
    <dbReference type="NCBI Taxonomy" id="146820"/>
    <lineage>
        <taxon>Bacteria</taxon>
        <taxon>Bacillati</taxon>
        <taxon>Actinomycetota</taxon>
        <taxon>Actinomycetes</taxon>
        <taxon>Kitasatosporales</taxon>
        <taxon>Streptomycetaceae</taxon>
        <taxon>Streptomyces</taxon>
    </lineage>
</organism>
<protein>
    <submittedName>
        <fullName evidence="2">Uncharacterized protein</fullName>
    </submittedName>
</protein>
<sequence>MTTLASDTETAPWPTEPTPDLLTRISQARAKGVAWLRDRIADDGRPEGAETANSWWRAPWALCVGGAPDAAAAMMGWAEREALTDEGDLRSGPYDAPGGGSPVYHLSPLAIASWLLGRYDTAIAINTTLARFQNPDTGGAYDLRDFAQDPLEDNLKTAQLGFSALVTGDRDTADGVHRWLSRNLADQPDAPHRLFTSRRGDTLVTDFPDETAFLRVVDFRAPRQAYFHPGIAAAFLAGYARQTSDASALRLGREYLTLTTGGTEEQYDDPTSVQICKFGWGAAAMLTADPDGGHLPWTVRMGEWFVQRQRHDGAWAPSSFATPRPGMLDLYWKTAEHVMELSYIEHALRSTSAGTTSA</sequence>
<dbReference type="RefSeq" id="WP_046915438.1">
    <property type="nucleotide sequence ID" value="NZ_JADBGF010000001.1"/>
</dbReference>
<proteinExistence type="predicted"/>
<comment type="caution">
    <text evidence="2">The sequence shown here is derived from an EMBL/GenBank/DDBJ whole genome shotgun (WGS) entry which is preliminary data.</text>
</comment>
<evidence type="ECO:0000313" key="3">
    <source>
        <dbReference type="Proteomes" id="UP000629287"/>
    </source>
</evidence>
<feature type="region of interest" description="Disordered" evidence="1">
    <location>
        <begin position="1"/>
        <end position="20"/>
    </location>
</feature>
<evidence type="ECO:0000313" key="2">
    <source>
        <dbReference type="EMBL" id="MBE1594135.1"/>
    </source>
</evidence>
<reference evidence="2 3" key="1">
    <citation type="submission" date="2020-10" db="EMBL/GenBank/DDBJ databases">
        <title>Sequencing the genomes of 1000 actinobacteria strains.</title>
        <authorList>
            <person name="Klenk H.-P."/>
        </authorList>
    </citation>
    <scope>NUCLEOTIDE SEQUENCE [LARGE SCALE GENOMIC DNA]</scope>
    <source>
        <strain evidence="2 3">DSM 41803</strain>
    </source>
</reference>